<dbReference type="Gene3D" id="3.40.50.300">
    <property type="entry name" value="P-loop containing nucleotide triphosphate hydrolases"/>
    <property type="match status" value="1"/>
</dbReference>
<protein>
    <submittedName>
        <fullName evidence="7">ATP-binding cassette domain-containing protein</fullName>
    </submittedName>
</protein>
<dbReference type="EMBL" id="QZKU01000120">
    <property type="protein sequence ID" value="RJP17138.1"/>
    <property type="molecule type" value="Genomic_DNA"/>
</dbReference>
<evidence type="ECO:0000256" key="5">
    <source>
        <dbReference type="ARBA" id="ARBA00022840"/>
    </source>
</evidence>
<dbReference type="GO" id="GO:0016887">
    <property type="term" value="F:ATP hydrolysis activity"/>
    <property type="evidence" value="ECO:0007669"/>
    <property type="project" value="InterPro"/>
</dbReference>
<evidence type="ECO:0000259" key="6">
    <source>
        <dbReference type="PROSITE" id="PS50893"/>
    </source>
</evidence>
<dbReference type="PROSITE" id="PS00211">
    <property type="entry name" value="ABC_TRANSPORTER_1"/>
    <property type="match status" value="1"/>
</dbReference>
<evidence type="ECO:0000256" key="4">
    <source>
        <dbReference type="ARBA" id="ARBA00022741"/>
    </source>
</evidence>
<keyword evidence="5 7" id="KW-0067">ATP-binding</keyword>
<dbReference type="PANTHER" id="PTHR43117:SF4">
    <property type="entry name" value="OSMOPROTECTANT IMPORT ATP-BINDING PROTEIN OSMV"/>
    <property type="match status" value="1"/>
</dbReference>
<dbReference type="InterPro" id="IPR017871">
    <property type="entry name" value="ABC_transporter-like_CS"/>
</dbReference>
<dbReference type="Proteomes" id="UP000265882">
    <property type="component" value="Unassembled WGS sequence"/>
</dbReference>
<dbReference type="NCBIfam" id="TIGR01186">
    <property type="entry name" value="proV"/>
    <property type="match status" value="1"/>
</dbReference>
<dbReference type="SMART" id="SM00382">
    <property type="entry name" value="AAA"/>
    <property type="match status" value="1"/>
</dbReference>
<evidence type="ECO:0000313" key="7">
    <source>
        <dbReference type="EMBL" id="RJP17138.1"/>
    </source>
</evidence>
<dbReference type="CDD" id="cd03295">
    <property type="entry name" value="ABC_OpuCA_Osmoprotection"/>
    <property type="match status" value="1"/>
</dbReference>
<proteinExistence type="inferred from homology"/>
<dbReference type="PROSITE" id="PS50893">
    <property type="entry name" value="ABC_TRANSPORTER_2"/>
    <property type="match status" value="1"/>
</dbReference>
<dbReference type="Pfam" id="PF00005">
    <property type="entry name" value="ABC_tran"/>
    <property type="match status" value="1"/>
</dbReference>
<dbReference type="InterPro" id="IPR003593">
    <property type="entry name" value="AAA+_ATPase"/>
</dbReference>
<dbReference type="InterPro" id="IPR005892">
    <property type="entry name" value="Gly-betaine_transp_ATP-bd"/>
</dbReference>
<dbReference type="GO" id="GO:0031460">
    <property type="term" value="P:glycine betaine transport"/>
    <property type="evidence" value="ECO:0007669"/>
    <property type="project" value="InterPro"/>
</dbReference>
<dbReference type="GO" id="GO:0016020">
    <property type="term" value="C:membrane"/>
    <property type="evidence" value="ECO:0007669"/>
    <property type="project" value="InterPro"/>
</dbReference>
<dbReference type="AlphaFoldDB" id="A0A3A4N5H6"/>
<dbReference type="InterPro" id="IPR003439">
    <property type="entry name" value="ABC_transporter-like_ATP-bd"/>
</dbReference>
<keyword evidence="3" id="KW-0677">Repeat</keyword>
<reference evidence="7 8" key="1">
    <citation type="journal article" date="2017" name="ISME J.">
        <title>Energy and carbon metabolisms in a deep terrestrial subsurface fluid microbial community.</title>
        <authorList>
            <person name="Momper L."/>
            <person name="Jungbluth S.P."/>
            <person name="Lee M.D."/>
            <person name="Amend J.P."/>
        </authorList>
    </citation>
    <scope>NUCLEOTIDE SEQUENCE [LARGE SCALE GENOMIC DNA]</scope>
    <source>
        <strain evidence="7">SURF_5</strain>
    </source>
</reference>
<feature type="domain" description="ABC transporter" evidence="6">
    <location>
        <begin position="2"/>
        <end position="237"/>
    </location>
</feature>
<evidence type="ECO:0000256" key="1">
    <source>
        <dbReference type="ARBA" id="ARBA00005417"/>
    </source>
</evidence>
<evidence type="ECO:0000256" key="3">
    <source>
        <dbReference type="ARBA" id="ARBA00022737"/>
    </source>
</evidence>
<keyword evidence="2" id="KW-0813">Transport</keyword>
<gene>
    <name evidence="7" type="ORF">C4520_17610</name>
</gene>
<dbReference type="SUPFAM" id="SSF52540">
    <property type="entry name" value="P-loop containing nucleoside triphosphate hydrolases"/>
    <property type="match status" value="1"/>
</dbReference>
<evidence type="ECO:0000313" key="8">
    <source>
        <dbReference type="Proteomes" id="UP000265882"/>
    </source>
</evidence>
<dbReference type="GO" id="GO:0005524">
    <property type="term" value="F:ATP binding"/>
    <property type="evidence" value="ECO:0007669"/>
    <property type="project" value="UniProtKB-KW"/>
</dbReference>
<comment type="similarity">
    <text evidence="1">Belongs to the ABC transporter superfamily.</text>
</comment>
<organism evidence="7 8">
    <name type="scientific">Abyssobacteria bacterium (strain SURF_5)</name>
    <dbReference type="NCBI Taxonomy" id="2093360"/>
    <lineage>
        <taxon>Bacteria</taxon>
        <taxon>Pseudomonadati</taxon>
        <taxon>Candidatus Hydrogenedentota</taxon>
        <taxon>Candidatus Abyssobacteria</taxon>
    </lineage>
</organism>
<name>A0A3A4N5H6_ABYX5</name>
<keyword evidence="4" id="KW-0547">Nucleotide-binding</keyword>
<comment type="caution">
    <text evidence="7">The sequence shown here is derived from an EMBL/GenBank/DDBJ whole genome shotgun (WGS) entry which is preliminary data.</text>
</comment>
<accession>A0A3A4N5H6</accession>
<sequence length="326" mass="36166">MIVFENVSKEYENGALAVDSLSLQVSAGEALVLLGTSGCGKTTTLKMVNRLIEPTRGRISIDGEDIRTQDPIRLRRRIGYAIQEIGLLPHMTVSENIAVVPKLLKWPKRRIEERVDELLRLVGLGAEEFHDRYPSQLSGGQRQRVGVARALAADPPIILMDEPFGALDPITREQLQNEFADLLANLKKTVIFVTHDIFEAVKIGERVALLHAGKLQQVDSPAALVEHPANEFVDSFLGRHRLVLSLLTATIKSIMPVTPGMVSEPDSVNPKEKLLASDSLLDALEVFKRTNQEALPVFEREAFVSYLKKEVLLRAVTQKAFHEAVT</sequence>
<dbReference type="FunFam" id="3.40.50.300:FF:000425">
    <property type="entry name" value="Probable ABC transporter, ATP-binding subunit"/>
    <property type="match status" value="1"/>
</dbReference>
<evidence type="ECO:0000256" key="2">
    <source>
        <dbReference type="ARBA" id="ARBA00022448"/>
    </source>
</evidence>
<dbReference type="PANTHER" id="PTHR43117">
    <property type="entry name" value="OSMOPROTECTANT IMPORT ATP-BINDING PROTEIN OSMV"/>
    <property type="match status" value="1"/>
</dbReference>
<dbReference type="InterPro" id="IPR027417">
    <property type="entry name" value="P-loop_NTPase"/>
</dbReference>